<feature type="signal peptide" evidence="1">
    <location>
        <begin position="1"/>
        <end position="20"/>
    </location>
</feature>
<accession>A0ABQ5VVS2</accession>
<dbReference type="Proteomes" id="UP001156694">
    <property type="component" value="Unassembled WGS sequence"/>
</dbReference>
<proteinExistence type="predicted"/>
<keyword evidence="1" id="KW-0732">Signal</keyword>
<reference evidence="3" key="1">
    <citation type="journal article" date="2019" name="Int. J. Syst. Evol. Microbiol.">
        <title>The Global Catalogue of Microorganisms (GCM) 10K type strain sequencing project: providing services to taxonomists for standard genome sequencing and annotation.</title>
        <authorList>
            <consortium name="The Broad Institute Genomics Platform"/>
            <consortium name="The Broad Institute Genome Sequencing Center for Infectious Disease"/>
            <person name="Wu L."/>
            <person name="Ma J."/>
        </authorList>
    </citation>
    <scope>NUCLEOTIDE SEQUENCE [LARGE SCALE GENOMIC DNA]</scope>
    <source>
        <strain evidence="3">NBRC 110140</strain>
    </source>
</reference>
<protein>
    <recommendedName>
        <fullName evidence="4">Cytochrome c556</fullName>
    </recommendedName>
</protein>
<dbReference type="EMBL" id="BSNN01000004">
    <property type="protein sequence ID" value="GLQ35430.1"/>
    <property type="molecule type" value="Genomic_DNA"/>
</dbReference>
<dbReference type="RefSeq" id="WP_284377854.1">
    <property type="nucleotide sequence ID" value="NZ_BSNN01000004.1"/>
</dbReference>
<keyword evidence="3" id="KW-1185">Reference proteome</keyword>
<comment type="caution">
    <text evidence="2">The sequence shown here is derived from an EMBL/GenBank/DDBJ whole genome shotgun (WGS) entry which is preliminary data.</text>
</comment>
<dbReference type="InterPro" id="IPR010980">
    <property type="entry name" value="Cyt_c/b562"/>
</dbReference>
<evidence type="ECO:0000313" key="2">
    <source>
        <dbReference type="EMBL" id="GLQ35430.1"/>
    </source>
</evidence>
<sequence length="117" mass="12033">MKRLLIGTGLVVAVATAAMATPDEDITARQATMKAIGAAAKAGDFAAMNAAAIEAKAAFMVDTTGQGTVKTTALDTIWTDADAFNAIMDSLVEKSAAADKAVFGTCKACHADYRMKN</sequence>
<evidence type="ECO:0008006" key="4">
    <source>
        <dbReference type="Google" id="ProtNLM"/>
    </source>
</evidence>
<dbReference type="PROSITE" id="PS51009">
    <property type="entry name" value="CYTCII"/>
    <property type="match status" value="1"/>
</dbReference>
<feature type="chain" id="PRO_5047479862" description="Cytochrome c556" evidence="1">
    <location>
        <begin position="21"/>
        <end position="117"/>
    </location>
</feature>
<gene>
    <name evidence="2" type="ORF">GCM10007939_17130</name>
</gene>
<name>A0ABQ5VVS2_9RHOB</name>
<dbReference type="InterPro" id="IPR002321">
    <property type="entry name" value="Cyt_c_II"/>
</dbReference>
<dbReference type="SUPFAM" id="SSF47175">
    <property type="entry name" value="Cytochromes"/>
    <property type="match status" value="1"/>
</dbReference>
<dbReference type="Gene3D" id="1.20.120.10">
    <property type="entry name" value="Cytochrome c/b562"/>
    <property type="match status" value="1"/>
</dbReference>
<evidence type="ECO:0000313" key="3">
    <source>
        <dbReference type="Proteomes" id="UP001156694"/>
    </source>
</evidence>
<organism evidence="2 3">
    <name type="scientific">Amylibacter marinus</name>
    <dbReference type="NCBI Taxonomy" id="1475483"/>
    <lineage>
        <taxon>Bacteria</taxon>
        <taxon>Pseudomonadati</taxon>
        <taxon>Pseudomonadota</taxon>
        <taxon>Alphaproteobacteria</taxon>
        <taxon>Rhodobacterales</taxon>
        <taxon>Paracoccaceae</taxon>
        <taxon>Amylibacter</taxon>
    </lineage>
</organism>
<evidence type="ECO:0000256" key="1">
    <source>
        <dbReference type="SAM" id="SignalP"/>
    </source>
</evidence>